<protein>
    <recommendedName>
        <fullName evidence="4">Site-specific integrase</fullName>
    </recommendedName>
</protein>
<keyword evidence="3" id="KW-1185">Reference proteome</keyword>
<dbReference type="SUPFAM" id="SSF56349">
    <property type="entry name" value="DNA breaking-rejoining enzymes"/>
    <property type="match status" value="1"/>
</dbReference>
<evidence type="ECO:0000256" key="1">
    <source>
        <dbReference type="ARBA" id="ARBA00023172"/>
    </source>
</evidence>
<reference evidence="2 3" key="1">
    <citation type="journal article" date="2013" name="Nature">
        <title>Anaerobic oxidation of methane coupled to nitrate reduction in a novel archaeal lineage.</title>
        <authorList>
            <person name="Haroon M.F."/>
            <person name="Hu S."/>
            <person name="Shi Y."/>
            <person name="Imelfort M."/>
            <person name="Keller J."/>
            <person name="Hugenholtz P."/>
            <person name="Yuan Z."/>
            <person name="Tyson G.W."/>
        </authorList>
    </citation>
    <scope>NUCLEOTIDE SEQUENCE [LARGE SCALE GENOMIC DNA]</scope>
    <source>
        <strain evidence="2 3">ANME-2d</strain>
    </source>
</reference>
<organism evidence="2 3">
    <name type="scientific">Candidatus Methanoperedens nitratireducens</name>
    <dbReference type="NCBI Taxonomy" id="1392998"/>
    <lineage>
        <taxon>Archaea</taxon>
        <taxon>Methanobacteriati</taxon>
        <taxon>Methanobacteriota</taxon>
        <taxon>Stenosarchaea group</taxon>
        <taxon>Methanomicrobia</taxon>
        <taxon>Methanosarcinales</taxon>
        <taxon>ANME-2 cluster</taxon>
        <taxon>Candidatus Methanoperedentaceae</taxon>
        <taxon>Candidatus Methanoperedens</taxon>
    </lineage>
</organism>
<sequence length="439" mass="50200">MPQKGISKYAPLLKDDDVARWLRNLGRGSPITADVAKRRLSKACELLNLTPKQMVELAKRNLKGFQDDLEDMVFRLEKDNKAPQYIQGILKNVKSWLRYNDITLTRKIKISNLSATPTIENEQIPSQEELSRIFRNSSSRVRLAEALIAFADLRPESIGNYDGSDGLKLGDLPEVVVKDGQVLFENIPTMIMVRAPLSKARHKYFTFLSAEGCTYLKEYLEERIRNGEKLTQESPLIVHERTEISIKPFMITSKITHLIRTAMRKSGVNKRPYVLRAYAETQLIIAESKGKISHTYLQFIAGHKGDIESKYSTNKGRLPPEFIDDIRNSYKQCEPFLSTFAQPIEQATIVKEAKLEALKAIAKNMLGIDLLEVKIAKERELKRDLSLDEIDELFEDEIKKKREEPDPQKIVKEEELEACLVGGWQFVSVLPSNKILIRK</sequence>
<dbReference type="GO" id="GO:0015074">
    <property type="term" value="P:DNA integration"/>
    <property type="evidence" value="ECO:0007669"/>
    <property type="project" value="InterPro"/>
</dbReference>
<gene>
    <name evidence="2" type="ORF">ANME2D_02506</name>
</gene>
<dbReference type="AlphaFoldDB" id="A0A062V688"/>
<dbReference type="RefSeq" id="WP_052368893.1">
    <property type="nucleotide sequence ID" value="NZ_JMIY01000006.1"/>
</dbReference>
<keyword evidence="1" id="KW-0233">DNA recombination</keyword>
<dbReference type="GO" id="GO:0003677">
    <property type="term" value="F:DNA binding"/>
    <property type="evidence" value="ECO:0007669"/>
    <property type="project" value="InterPro"/>
</dbReference>
<proteinExistence type="predicted"/>
<dbReference type="OrthoDB" id="359457at2157"/>
<accession>A0A062V688</accession>
<comment type="caution">
    <text evidence="2">The sequence shown here is derived from an EMBL/GenBank/DDBJ whole genome shotgun (WGS) entry which is preliminary data.</text>
</comment>
<evidence type="ECO:0008006" key="4">
    <source>
        <dbReference type="Google" id="ProtNLM"/>
    </source>
</evidence>
<dbReference type="Gene3D" id="1.10.443.10">
    <property type="entry name" value="Intergrase catalytic core"/>
    <property type="match status" value="1"/>
</dbReference>
<dbReference type="InterPro" id="IPR011010">
    <property type="entry name" value="DNA_brk_join_enz"/>
</dbReference>
<dbReference type="InterPro" id="IPR013762">
    <property type="entry name" value="Integrase-like_cat_sf"/>
</dbReference>
<evidence type="ECO:0000313" key="3">
    <source>
        <dbReference type="Proteomes" id="UP000027153"/>
    </source>
</evidence>
<name>A0A062V688_9EURY</name>
<evidence type="ECO:0000313" key="2">
    <source>
        <dbReference type="EMBL" id="KCZ71304.1"/>
    </source>
</evidence>
<dbReference type="Proteomes" id="UP000027153">
    <property type="component" value="Unassembled WGS sequence"/>
</dbReference>
<dbReference type="EMBL" id="JMIY01000006">
    <property type="protein sequence ID" value="KCZ71304.1"/>
    <property type="molecule type" value="Genomic_DNA"/>
</dbReference>
<dbReference type="GO" id="GO:0006310">
    <property type="term" value="P:DNA recombination"/>
    <property type="evidence" value="ECO:0007669"/>
    <property type="project" value="UniProtKB-KW"/>
</dbReference>